<dbReference type="InterPro" id="IPR029052">
    <property type="entry name" value="Metallo-depent_PP-like"/>
</dbReference>
<dbReference type="InterPro" id="IPR050535">
    <property type="entry name" value="DNA_Repair-Maintenance_Comp"/>
</dbReference>
<keyword evidence="11" id="KW-1185">Reference proteome</keyword>
<dbReference type="Proteomes" id="UP000267368">
    <property type="component" value="Unassembled WGS sequence"/>
</dbReference>
<dbReference type="GO" id="GO:0006310">
    <property type="term" value="P:DNA recombination"/>
    <property type="evidence" value="ECO:0007669"/>
    <property type="project" value="UniProtKB-KW"/>
</dbReference>
<keyword evidence="4 7" id="KW-0540">Nuclease</keyword>
<comment type="subunit">
    <text evidence="2 7">Heterodimer of SbcC and SbcD.</text>
</comment>
<accession>A0A3N0AIM8</accession>
<dbReference type="PANTHER" id="PTHR30337:SF0">
    <property type="entry name" value="NUCLEASE SBCCD SUBUNIT D"/>
    <property type="match status" value="1"/>
</dbReference>
<feature type="domain" description="Nuclease SbcCD subunit D C-terminal" evidence="9">
    <location>
        <begin position="266"/>
        <end position="362"/>
    </location>
</feature>
<comment type="function">
    <text evidence="7">SbcCD cleaves DNA hairpin structures. These structures can inhibit DNA replication and are intermediates in certain DNA recombination reactions. The complex acts as a 3'-&gt;5' double strand exonuclease that can open hairpins. It also has a 5' single-strand endonuclease activity.</text>
</comment>
<dbReference type="SUPFAM" id="SSF56300">
    <property type="entry name" value="Metallo-dependent phosphatases"/>
    <property type="match status" value="1"/>
</dbReference>
<organism evidence="10 11">
    <name type="scientific">Slackia faecicanis</name>
    <dbReference type="NCBI Taxonomy" id="255723"/>
    <lineage>
        <taxon>Bacteria</taxon>
        <taxon>Bacillati</taxon>
        <taxon>Actinomycetota</taxon>
        <taxon>Coriobacteriia</taxon>
        <taxon>Eggerthellales</taxon>
        <taxon>Eggerthellaceae</taxon>
        <taxon>Slackia</taxon>
    </lineage>
</organism>
<dbReference type="AlphaFoldDB" id="A0A3N0AIM8"/>
<dbReference type="EMBL" id="QICB01000001">
    <property type="protein sequence ID" value="RNL21680.1"/>
    <property type="molecule type" value="Genomic_DNA"/>
</dbReference>
<proteinExistence type="inferred from homology"/>
<dbReference type="Pfam" id="PF12320">
    <property type="entry name" value="SbcD_C"/>
    <property type="match status" value="1"/>
</dbReference>
<sequence>MRLLHLSDLHIGKQVNEFPLLEDQSRMLESVIGIIEQRNVDALVVAGDVYDRSAPSADAVACFDRFLSAVAETGAACFIVPGNHDSAERIAYAAGLLEKNDVHISPVYNGSIVSRTLTDEHGETVFWLFPFLKPALVRPFFPDEDIPDYTAAMRRVVESCDIDPARRNVAIAHQFVTCAGREPDRSDSELSLGGLDNVDASVFDAFDYVALGHIHRPQRIGRDTVRYSGSLLKYSASEIRYPKSAPLVTLGAKGEVDIELVPLIPARDMRQIKGPLKQLVSEETVAGLSKSERDDYIHVVLTDEFQPIDALSALRAVYPNVMSISFDNARATATEAAECGAIAEDVDHLDPIELFARFYHEQNGAGLTASQYETVREALEESEEDR</sequence>
<comment type="similarity">
    <text evidence="1 7">Belongs to the SbcD family.</text>
</comment>
<dbReference type="RefSeq" id="WP_123197520.1">
    <property type="nucleotide sequence ID" value="NZ_QICB01000001.1"/>
</dbReference>
<evidence type="ECO:0000256" key="4">
    <source>
        <dbReference type="ARBA" id="ARBA00022722"/>
    </source>
</evidence>
<evidence type="ECO:0000259" key="8">
    <source>
        <dbReference type="Pfam" id="PF00149"/>
    </source>
</evidence>
<keyword evidence="6 7" id="KW-0269">Exonuclease</keyword>
<evidence type="ECO:0000313" key="11">
    <source>
        <dbReference type="Proteomes" id="UP000267368"/>
    </source>
</evidence>
<comment type="caution">
    <text evidence="10">The sequence shown here is derived from an EMBL/GenBank/DDBJ whole genome shotgun (WGS) entry which is preliminary data.</text>
</comment>
<evidence type="ECO:0000256" key="5">
    <source>
        <dbReference type="ARBA" id="ARBA00022801"/>
    </source>
</evidence>
<reference evidence="11" key="1">
    <citation type="submission" date="2018-05" db="EMBL/GenBank/DDBJ databases">
        <title>Genome Sequencing of selected type strains of the family Eggerthellaceae.</title>
        <authorList>
            <person name="Danylec N."/>
            <person name="Stoll D.A."/>
            <person name="Doetsch A."/>
            <person name="Huch M."/>
        </authorList>
    </citation>
    <scope>NUCLEOTIDE SEQUENCE [LARGE SCALE GENOMIC DNA]</scope>
    <source>
        <strain evidence="11">DSM 17537</strain>
    </source>
</reference>
<evidence type="ECO:0000259" key="9">
    <source>
        <dbReference type="Pfam" id="PF12320"/>
    </source>
</evidence>
<dbReference type="Gene3D" id="3.60.21.10">
    <property type="match status" value="1"/>
</dbReference>
<keyword evidence="5 7" id="KW-0378">Hydrolase</keyword>
<evidence type="ECO:0000256" key="3">
    <source>
        <dbReference type="ARBA" id="ARBA00013365"/>
    </source>
</evidence>
<dbReference type="GO" id="GO:0006260">
    <property type="term" value="P:DNA replication"/>
    <property type="evidence" value="ECO:0007669"/>
    <property type="project" value="UniProtKB-KW"/>
</dbReference>
<keyword evidence="7" id="KW-0235">DNA replication</keyword>
<keyword evidence="7" id="KW-0255">Endonuclease</keyword>
<dbReference type="Pfam" id="PF00149">
    <property type="entry name" value="Metallophos"/>
    <property type="match status" value="1"/>
</dbReference>
<dbReference type="InterPro" id="IPR004593">
    <property type="entry name" value="SbcD"/>
</dbReference>
<protein>
    <recommendedName>
        <fullName evidence="3 7">Nuclease SbcCD subunit D</fullName>
    </recommendedName>
</protein>
<dbReference type="PANTHER" id="PTHR30337">
    <property type="entry name" value="COMPONENT OF ATP-DEPENDENT DSDNA EXONUCLEASE"/>
    <property type="match status" value="1"/>
</dbReference>
<name>A0A3N0AIM8_9ACTN</name>
<evidence type="ECO:0000256" key="7">
    <source>
        <dbReference type="RuleBase" id="RU363069"/>
    </source>
</evidence>
<dbReference type="CDD" id="cd00840">
    <property type="entry name" value="MPP_Mre11_N"/>
    <property type="match status" value="1"/>
</dbReference>
<evidence type="ECO:0000256" key="2">
    <source>
        <dbReference type="ARBA" id="ARBA00011322"/>
    </source>
</evidence>
<dbReference type="NCBIfam" id="TIGR00619">
    <property type="entry name" value="sbcd"/>
    <property type="match status" value="1"/>
</dbReference>
<keyword evidence="7" id="KW-0233">DNA recombination</keyword>
<evidence type="ECO:0000256" key="1">
    <source>
        <dbReference type="ARBA" id="ARBA00010555"/>
    </source>
</evidence>
<feature type="domain" description="Calcineurin-like phosphoesterase" evidence="8">
    <location>
        <begin position="1"/>
        <end position="217"/>
    </location>
</feature>
<dbReference type="GO" id="GO:0004519">
    <property type="term" value="F:endonuclease activity"/>
    <property type="evidence" value="ECO:0007669"/>
    <property type="project" value="UniProtKB-KW"/>
</dbReference>
<dbReference type="OrthoDB" id="9773856at2"/>
<evidence type="ECO:0000256" key="6">
    <source>
        <dbReference type="ARBA" id="ARBA00022839"/>
    </source>
</evidence>
<dbReference type="GO" id="GO:0008408">
    <property type="term" value="F:3'-5' exonuclease activity"/>
    <property type="evidence" value="ECO:0007669"/>
    <property type="project" value="InterPro"/>
</dbReference>
<dbReference type="InterPro" id="IPR041796">
    <property type="entry name" value="Mre11_N"/>
</dbReference>
<dbReference type="InterPro" id="IPR026843">
    <property type="entry name" value="SbcD_C"/>
</dbReference>
<evidence type="ECO:0000313" key="10">
    <source>
        <dbReference type="EMBL" id="RNL21680.1"/>
    </source>
</evidence>
<dbReference type="InterPro" id="IPR004843">
    <property type="entry name" value="Calcineurin-like_PHP"/>
</dbReference>
<gene>
    <name evidence="7" type="primary">sbcD</name>
    <name evidence="10" type="ORF">DMP07_02300</name>
</gene>